<feature type="compositionally biased region" description="Pro residues" evidence="1">
    <location>
        <begin position="1038"/>
        <end position="1054"/>
    </location>
</feature>
<feature type="compositionally biased region" description="Polar residues" evidence="1">
    <location>
        <begin position="1241"/>
        <end position="1278"/>
    </location>
</feature>
<dbReference type="STRING" id="363999.A0A439CN42"/>
<evidence type="ECO:0000313" key="4">
    <source>
        <dbReference type="Proteomes" id="UP000286045"/>
    </source>
</evidence>
<feature type="compositionally biased region" description="Low complexity" evidence="1">
    <location>
        <begin position="362"/>
        <end position="380"/>
    </location>
</feature>
<feature type="region of interest" description="Disordered" evidence="1">
    <location>
        <begin position="172"/>
        <end position="192"/>
    </location>
</feature>
<feature type="compositionally biased region" description="Polar residues" evidence="1">
    <location>
        <begin position="1"/>
        <end position="25"/>
    </location>
</feature>
<evidence type="ECO:0000313" key="3">
    <source>
        <dbReference type="EMBL" id="RWA03490.1"/>
    </source>
</evidence>
<feature type="compositionally biased region" description="Polar residues" evidence="1">
    <location>
        <begin position="216"/>
        <end position="251"/>
    </location>
</feature>
<dbReference type="InterPro" id="IPR007330">
    <property type="entry name" value="MIT_dom"/>
</dbReference>
<gene>
    <name evidence="3" type="ORF">EKO27_g11615</name>
</gene>
<feature type="region of interest" description="Disordered" evidence="1">
    <location>
        <begin position="216"/>
        <end position="445"/>
    </location>
</feature>
<feature type="region of interest" description="Disordered" evidence="1">
    <location>
        <begin position="559"/>
        <end position="600"/>
    </location>
</feature>
<dbReference type="CDD" id="cd02656">
    <property type="entry name" value="MIT"/>
    <property type="match status" value="1"/>
</dbReference>
<feature type="compositionally biased region" description="Pro residues" evidence="1">
    <location>
        <begin position="722"/>
        <end position="738"/>
    </location>
</feature>
<organism evidence="3 4">
    <name type="scientific">Xylaria grammica</name>
    <dbReference type="NCBI Taxonomy" id="363999"/>
    <lineage>
        <taxon>Eukaryota</taxon>
        <taxon>Fungi</taxon>
        <taxon>Dikarya</taxon>
        <taxon>Ascomycota</taxon>
        <taxon>Pezizomycotina</taxon>
        <taxon>Sordariomycetes</taxon>
        <taxon>Xylariomycetidae</taxon>
        <taxon>Xylariales</taxon>
        <taxon>Xylariaceae</taxon>
        <taxon>Xylaria</taxon>
    </lineage>
</organism>
<dbReference type="EMBL" id="RYZI01000777">
    <property type="protein sequence ID" value="RWA03490.1"/>
    <property type="molecule type" value="Genomic_DNA"/>
</dbReference>
<name>A0A439CN42_9PEZI</name>
<feature type="region of interest" description="Disordered" evidence="1">
    <location>
        <begin position="640"/>
        <end position="863"/>
    </location>
</feature>
<evidence type="ECO:0000256" key="1">
    <source>
        <dbReference type="SAM" id="MobiDB-lite"/>
    </source>
</evidence>
<feature type="region of interest" description="Disordered" evidence="1">
    <location>
        <begin position="955"/>
        <end position="1056"/>
    </location>
</feature>
<feature type="domain" description="MIT" evidence="2">
    <location>
        <begin position="856"/>
        <end position="933"/>
    </location>
</feature>
<feature type="compositionally biased region" description="Polar residues" evidence="1">
    <location>
        <begin position="1350"/>
        <end position="1385"/>
    </location>
</feature>
<feature type="compositionally biased region" description="Low complexity" evidence="1">
    <location>
        <begin position="411"/>
        <end position="441"/>
    </location>
</feature>
<keyword evidence="4" id="KW-1185">Reference proteome</keyword>
<feature type="region of interest" description="Disordered" evidence="1">
    <location>
        <begin position="1190"/>
        <end position="1213"/>
    </location>
</feature>
<feature type="compositionally biased region" description="Low complexity" evidence="1">
    <location>
        <begin position="294"/>
        <end position="307"/>
    </location>
</feature>
<dbReference type="Gene3D" id="1.20.58.80">
    <property type="entry name" value="Phosphotransferase system, lactose/cellobiose-type IIA subunit"/>
    <property type="match status" value="1"/>
</dbReference>
<feature type="region of interest" description="Disordered" evidence="1">
    <location>
        <begin position="1"/>
        <end position="40"/>
    </location>
</feature>
<reference evidence="3 4" key="1">
    <citation type="submission" date="2018-12" db="EMBL/GenBank/DDBJ databases">
        <title>Draft genome sequence of Xylaria grammica IHI A82.</title>
        <authorList>
            <person name="Buettner E."/>
            <person name="Kellner H."/>
        </authorList>
    </citation>
    <scope>NUCLEOTIDE SEQUENCE [LARGE SCALE GENOMIC DNA]</scope>
    <source>
        <strain evidence="3 4">IHI A82</strain>
    </source>
</reference>
<feature type="compositionally biased region" description="Polar residues" evidence="1">
    <location>
        <begin position="956"/>
        <end position="966"/>
    </location>
</feature>
<dbReference type="SMART" id="SM00745">
    <property type="entry name" value="MIT"/>
    <property type="match status" value="1"/>
</dbReference>
<dbReference type="Pfam" id="PF04212">
    <property type="entry name" value="MIT"/>
    <property type="match status" value="1"/>
</dbReference>
<feature type="compositionally biased region" description="Pro residues" evidence="1">
    <location>
        <begin position="1339"/>
        <end position="1349"/>
    </location>
</feature>
<feature type="compositionally biased region" description="Pro residues" evidence="1">
    <location>
        <begin position="1293"/>
        <end position="1311"/>
    </location>
</feature>
<sequence>MGATSLLSPPTSTIGTAQNRKPLSQTRRRAPSESDDFMPPTTVFTTFVGGGGDHINNTYTYNRKRGDSRSEHQALAHEHEHGRNVGPVIPAPSKPAIPVSINNVNKNNYNFHYRQKGQRQPPTTWSAAGDGIGGATYYDLAKDGIIDDDVDRSEDEEDGDELYANNTTIIEGRGGSVLDGQRQRGGQFEATQSQSVFGSDYIEESDLDVDLDLGHSSNWSSKSVLRNGDGSSSSGFDATISNTGSRKTPPTTRYAKPTTITIGAGSSSSSSGSRTHSKQQANQAKNTYNRQHQSRQQQHYQHQQQHQQQHHHHHQNRTNGHQRLYQSHQAGASVSHSNYRRYSSTGRQQAQYHNPSSPTFTSRQQRQNNPNPAAPRAASSFAFYNTNSKSPKSPPPSWASSSPSRTRRVSRTSPPTAPPRISSLLPPPRSTATTTNTSSSPRLPLSTFTVTTPIIAIAEPSTTSSHANPHPHLHPYPYPNSNLNSNSTLDLVSTKLKAPASPSSNAILQEAQTHTDFASSLLDPLNRIAVSDTASVLASGTGPGTGSGAAAVGLGVGSASASGSGAGPGPDPGPPTRRPSHSRANSFGAAGGGSLQNLNRWSSSTASSRLSIWDYHHYQQQQAQEQKSRTFARRMSVDSIGVLSQQQQQQQQPEPAQVQDSLPPNRYSSPRKLVKRRPSQGTSASPGTRTRARAGSASTSASTSTSGLVAGGRAIASTRWDPSPPPLPPPSAPPPNLPPIVSLSPLDTNPESSFRLGSPRAMSRASPNLNTPNSVFASQPGNADPQDYFWSDLSNPVRTKSPGMRSNTTLLPPAPVMRDRDIVPERRGHSRSRSAAKAGSGESTKSKDRGSSKPSQKAMLSKALSKANTAVQLDNAQNYGAAREAYLEACQLLQQVLTRTNGDDDRKKLDAIRVTYTARIEELDALVPMNPSGDKALPARPDSFDYHGVQMELAGVNNQSDAATITRSRRDESPTSQVPSQAMRRPSEPIAYRDFSRNADVNQAPRQSSFSRSPMRRNFERSALTVPRSSDDGFLPAPLSPRRPSSPPRIPSPEPVVRMDFSLSSERFAAAPEFRSHRRNLSHESASWLDPIDESGGSTTSSVHSRSSSRIMRKHIRQPSGDTEAEFDAALDAAVEAAYDDGYEPMEPSVMAYDVVDEDKIATSMRRVGLAKERVRQTERETAIELARERERQRQMSLSQQSQTYGGDFFDANDSDEEEERMLEEMTRGYVMEDFSLGRQSRYQSSIPRESDSSGLTSRTWHSSMGSNPPTGTTTLSVVSEVAWSGHFNTTSSPPPMPPPTQSLPQPPSNRPPSTAGVRNRRFSGQNTKQLKIETSKLGPPPPTMPPLPISTSAISSQPTSNYIAQQRQALSAASTRAGSSSMQPPLSPVRGISPADAAPASPSGGQDDETQTGSPSSILPAMHKNFSSSSLKSLRTRQMSLSHFDDADPLPMTPISQQVSNSSVTRLPMMPALPTPITTTFAEKTVMGVGGLHLFDYDFHSPVAQSPNSSHHQQQNPDMPLPLEPCPSDPMFRPFWLMRALYQTLAHPRGGYISNRLFVPQDAWRVKGVKLRNIEDKISQCDLLTAALLTLARVDSNDADAVLDEMQVLESLLETVQATLARRLGAEVGTQGMVTFKDEKETEAPPVPRNNSISGKTGAFSWRRLRSKGSAVNLASAYGSVKTNAGGGSASGVSGIPERDVISPGGTMPSLPMVAHPSSRPAKRDVTSVKFDGPNAHYMASLARLFDAAQIIDQIARQVDDPGLRHADKTQVGLELCTRHAAEFFGFYICRFVLTDLGMLLDKFVKRGSEWVLA</sequence>
<dbReference type="Proteomes" id="UP000286045">
    <property type="component" value="Unassembled WGS sequence"/>
</dbReference>
<dbReference type="PANTHER" id="PTHR37327:SF1">
    <property type="entry name" value="MICROTUBULE INTERACTING AND TRANSPORT DOMAIN-CONTAINING PROTEIN"/>
    <property type="match status" value="1"/>
</dbReference>
<feature type="region of interest" description="Disordered" evidence="1">
    <location>
        <begin position="58"/>
        <end position="89"/>
    </location>
</feature>
<feature type="compositionally biased region" description="Low complexity" evidence="1">
    <location>
        <begin position="1394"/>
        <end position="1404"/>
    </location>
</feature>
<accession>A0A439CN42</accession>
<feature type="compositionally biased region" description="Low complexity" evidence="1">
    <location>
        <begin position="1095"/>
        <end position="1110"/>
    </location>
</feature>
<feature type="compositionally biased region" description="Polar residues" evidence="1">
    <location>
        <begin position="658"/>
        <end position="668"/>
    </location>
</feature>
<evidence type="ECO:0000259" key="2">
    <source>
        <dbReference type="SMART" id="SM00745"/>
    </source>
</evidence>
<feature type="compositionally biased region" description="Low complexity" evidence="1">
    <location>
        <begin position="687"/>
        <end position="712"/>
    </location>
</feature>
<comment type="caution">
    <text evidence="3">The sequence shown here is derived from an EMBL/GenBank/DDBJ whole genome shotgun (WGS) entry which is preliminary data.</text>
</comment>
<dbReference type="SUPFAM" id="SSF116846">
    <property type="entry name" value="MIT domain"/>
    <property type="match status" value="1"/>
</dbReference>
<feature type="compositionally biased region" description="Polar residues" evidence="1">
    <location>
        <begin position="317"/>
        <end position="361"/>
    </location>
</feature>
<dbReference type="PANTHER" id="PTHR37327">
    <property type="entry name" value="CHROMOSOME 1, WHOLE GENOME SHOTGUN SEQUENCE"/>
    <property type="match status" value="1"/>
</dbReference>
<feature type="compositionally biased region" description="Polar residues" evidence="1">
    <location>
        <begin position="278"/>
        <end position="290"/>
    </location>
</feature>
<feature type="compositionally biased region" description="Polar residues" evidence="1">
    <location>
        <begin position="792"/>
        <end position="810"/>
    </location>
</feature>
<proteinExistence type="predicted"/>
<feature type="compositionally biased region" description="Polar residues" evidence="1">
    <location>
        <begin position="999"/>
        <end position="1012"/>
    </location>
</feature>
<protein>
    <recommendedName>
        <fullName evidence="2">MIT domain-containing protein</fullName>
    </recommendedName>
</protein>
<dbReference type="InterPro" id="IPR036181">
    <property type="entry name" value="MIT_dom_sf"/>
</dbReference>
<feature type="compositionally biased region" description="Polar residues" evidence="1">
    <location>
        <begin position="765"/>
        <end position="781"/>
    </location>
</feature>
<feature type="region of interest" description="Disordered" evidence="1">
    <location>
        <begin position="1241"/>
        <end position="1423"/>
    </location>
</feature>
<feature type="region of interest" description="Disordered" evidence="1">
    <location>
        <begin position="1088"/>
        <end position="1123"/>
    </location>
</feature>
<feature type="compositionally biased region" description="Basic and acidic residues" evidence="1">
    <location>
        <begin position="817"/>
        <end position="827"/>
    </location>
</feature>
<feature type="compositionally biased region" description="Basic and acidic residues" evidence="1">
    <location>
        <begin position="64"/>
        <end position="83"/>
    </location>
</feature>